<evidence type="ECO:0000256" key="1">
    <source>
        <dbReference type="SAM" id="Phobius"/>
    </source>
</evidence>
<sequence length="190" mass="21088">MLDDTARDNVRADVVNGFKKSLPKLRLVPTGKDFKSLPGRWIMDACDPRSRHPLDYRLDDPFGFWGGIMKPLYLAAAILLAASTAAFAGPIENYTARLSAADHFNSSGERLTSAAAIIRQDRANLYVYGKGEDEDEGDSFFLDKGNRAKLERMLDSGTFTNAARRAILDGTPLIHVEIYRDFINVTVESD</sequence>
<comment type="caution">
    <text evidence="2">The sequence shown here is derived from an EMBL/GenBank/DDBJ whole genome shotgun (WGS) entry which is preliminary data.</text>
</comment>
<accession>A0ABV2D5R9</accession>
<dbReference type="RefSeq" id="WP_354457475.1">
    <property type="nucleotide sequence ID" value="NZ_JBEWSZ010000001.1"/>
</dbReference>
<protein>
    <submittedName>
        <fullName evidence="2">Uncharacterized protein</fullName>
    </submittedName>
</protein>
<organism evidence="2 3">
    <name type="scientific">Mesorhizobium shangrilense</name>
    <dbReference type="NCBI Taxonomy" id="460060"/>
    <lineage>
        <taxon>Bacteria</taxon>
        <taxon>Pseudomonadati</taxon>
        <taxon>Pseudomonadota</taxon>
        <taxon>Alphaproteobacteria</taxon>
        <taxon>Hyphomicrobiales</taxon>
        <taxon>Phyllobacteriaceae</taxon>
        <taxon>Mesorhizobium</taxon>
    </lineage>
</organism>
<evidence type="ECO:0000313" key="3">
    <source>
        <dbReference type="Proteomes" id="UP001548832"/>
    </source>
</evidence>
<feature type="transmembrane region" description="Helical" evidence="1">
    <location>
        <begin position="72"/>
        <end position="91"/>
    </location>
</feature>
<dbReference type="Proteomes" id="UP001548832">
    <property type="component" value="Unassembled WGS sequence"/>
</dbReference>
<name>A0ABV2D5R9_9HYPH</name>
<dbReference type="EMBL" id="JBEWSZ010000001">
    <property type="protein sequence ID" value="MET2825382.1"/>
    <property type="molecule type" value="Genomic_DNA"/>
</dbReference>
<gene>
    <name evidence="2" type="ORF">ABVQ20_00150</name>
</gene>
<keyword evidence="3" id="KW-1185">Reference proteome</keyword>
<proteinExistence type="predicted"/>
<keyword evidence="1" id="KW-0812">Transmembrane</keyword>
<keyword evidence="1" id="KW-1133">Transmembrane helix</keyword>
<evidence type="ECO:0000313" key="2">
    <source>
        <dbReference type="EMBL" id="MET2825382.1"/>
    </source>
</evidence>
<keyword evidence="1" id="KW-0472">Membrane</keyword>
<reference evidence="2 3" key="1">
    <citation type="submission" date="2024-06" db="EMBL/GenBank/DDBJ databases">
        <authorList>
            <person name="Kim D.-U."/>
        </authorList>
    </citation>
    <scope>NUCLEOTIDE SEQUENCE [LARGE SCALE GENOMIC DNA]</scope>
    <source>
        <strain evidence="2 3">KACC15460</strain>
    </source>
</reference>